<sequence length="122" mass="14185">MFFCLEIACEGPYKPLSGSSLVDVSITLREAVDMEDEDCQKTHHVRFIGMPKNLVSMFYEIVLRNFANANGERSLNKYQESSVWMEKALRESHWLVIRCFIVLKKWEPDMGVQDIDFSKVAF</sequence>
<comment type="caution">
    <text evidence="1">The sequence shown here is derived from an EMBL/GenBank/DDBJ whole genome shotgun (WGS) entry which is preliminary data.</text>
</comment>
<dbReference type="Proteomes" id="UP000828251">
    <property type="component" value="Unassembled WGS sequence"/>
</dbReference>
<organism evidence="1 2">
    <name type="scientific">Gossypium stocksii</name>
    <dbReference type="NCBI Taxonomy" id="47602"/>
    <lineage>
        <taxon>Eukaryota</taxon>
        <taxon>Viridiplantae</taxon>
        <taxon>Streptophyta</taxon>
        <taxon>Embryophyta</taxon>
        <taxon>Tracheophyta</taxon>
        <taxon>Spermatophyta</taxon>
        <taxon>Magnoliopsida</taxon>
        <taxon>eudicotyledons</taxon>
        <taxon>Gunneridae</taxon>
        <taxon>Pentapetalae</taxon>
        <taxon>rosids</taxon>
        <taxon>malvids</taxon>
        <taxon>Malvales</taxon>
        <taxon>Malvaceae</taxon>
        <taxon>Malvoideae</taxon>
        <taxon>Gossypium</taxon>
    </lineage>
</organism>
<proteinExistence type="predicted"/>
<dbReference type="EMBL" id="JAIQCV010000001">
    <property type="protein sequence ID" value="KAH1129482.1"/>
    <property type="molecule type" value="Genomic_DNA"/>
</dbReference>
<reference evidence="1 2" key="1">
    <citation type="journal article" date="2021" name="Plant Biotechnol. J.">
        <title>Multi-omics assisted identification of the key and species-specific regulatory components of drought-tolerant mechanisms in Gossypium stocksii.</title>
        <authorList>
            <person name="Yu D."/>
            <person name="Ke L."/>
            <person name="Zhang D."/>
            <person name="Wu Y."/>
            <person name="Sun Y."/>
            <person name="Mei J."/>
            <person name="Sun J."/>
            <person name="Sun Y."/>
        </authorList>
    </citation>
    <scope>NUCLEOTIDE SEQUENCE [LARGE SCALE GENOMIC DNA]</scope>
    <source>
        <strain evidence="2">cv. E1</strain>
        <tissue evidence="1">Leaf</tissue>
    </source>
</reference>
<evidence type="ECO:0000313" key="2">
    <source>
        <dbReference type="Proteomes" id="UP000828251"/>
    </source>
</evidence>
<dbReference type="AlphaFoldDB" id="A0A9D4AKI2"/>
<name>A0A9D4AKI2_9ROSI</name>
<gene>
    <name evidence="1" type="ORF">J1N35_000860</name>
</gene>
<evidence type="ECO:0000313" key="1">
    <source>
        <dbReference type="EMBL" id="KAH1129482.1"/>
    </source>
</evidence>
<keyword evidence="2" id="KW-1185">Reference proteome</keyword>
<protein>
    <submittedName>
        <fullName evidence="1">Uncharacterized protein</fullName>
    </submittedName>
</protein>
<accession>A0A9D4AKI2</accession>